<name>A0A6B9WLP2_9CAUD</name>
<organism evidence="1 2">
    <name type="scientific">Escherichia phage nepoznato</name>
    <dbReference type="NCBI Taxonomy" id="2696431"/>
    <lineage>
        <taxon>Viruses</taxon>
        <taxon>Duplodnaviria</taxon>
        <taxon>Heunggongvirae</taxon>
        <taxon>Uroviricota</taxon>
        <taxon>Caudoviricetes</taxon>
        <taxon>Stephanstirmvirinae</taxon>
        <taxon>Phapecoctavirus</taxon>
        <taxon>Phapecoctavirus nepoznato</taxon>
    </lineage>
</organism>
<proteinExistence type="predicted"/>
<dbReference type="EMBL" id="MN850571">
    <property type="protein sequence ID" value="QHR65632.1"/>
    <property type="molecule type" value="Genomic_DNA"/>
</dbReference>
<keyword evidence="2" id="KW-1185">Reference proteome</keyword>
<dbReference type="Proteomes" id="UP000464289">
    <property type="component" value="Segment"/>
</dbReference>
<evidence type="ECO:0000313" key="2">
    <source>
        <dbReference type="Proteomes" id="UP000464289"/>
    </source>
</evidence>
<evidence type="ECO:0000313" key="1">
    <source>
        <dbReference type="EMBL" id="QHR65632.1"/>
    </source>
</evidence>
<accession>A0A6B9WLP2</accession>
<gene>
    <name evidence="1" type="ORF">nepoznato_183</name>
</gene>
<sequence>MSTLTKAVEVHQAYEEAVKDHPNPSSLVFEDLSQYKWCETHDEVYFWNPPSCEGNVHLYSYELEYRHAVDEDDNYIMFYINDGCGSQWHVVFDKNKKSDEEM</sequence>
<reference evidence="2" key="1">
    <citation type="submission" date="2019-12" db="EMBL/GenBank/DDBJ databases">
        <authorList>
            <person name="Olsen N.S."/>
            <person name="Junco L.M.F."/>
            <person name="Kot W."/>
            <person name="Hansen L.H."/>
        </authorList>
    </citation>
    <scope>NUCLEOTIDE SEQUENCE [LARGE SCALE GENOMIC DNA]</scope>
</reference>
<protein>
    <submittedName>
        <fullName evidence="1">Uncharacterized protein</fullName>
    </submittedName>
</protein>